<accession>A0A0K1W1J3</accession>
<dbReference type="KEGG" id="sll:SLITO_v1c03070"/>
<dbReference type="EMBL" id="CP012357">
    <property type="protein sequence ID" value="AKX33962.1"/>
    <property type="molecule type" value="Genomic_DNA"/>
</dbReference>
<dbReference type="GO" id="GO:0005975">
    <property type="term" value="P:carbohydrate metabolic process"/>
    <property type="evidence" value="ECO:0007669"/>
    <property type="project" value="InterPro"/>
</dbReference>
<reference evidence="5 6" key="1">
    <citation type="journal article" date="2015" name="Genome Announc.">
        <title>Complete Genome Sequence of Spiroplasma litorale TN-1T (DSM 21781), a Bacterium Isolated from a Green-Eyed Horsefly (Tabanus nigrovittatus).</title>
        <authorList>
            <person name="Lo W.S."/>
            <person name="Lai Y.C."/>
            <person name="Lien Y.W."/>
            <person name="Wang T.H."/>
            <person name="Kuo C.H."/>
        </authorList>
    </citation>
    <scope>NUCLEOTIDE SEQUENCE [LARGE SCALE GENOMIC DNA]</scope>
    <source>
        <strain evidence="5 6">TN-1</strain>
    </source>
</reference>
<name>A0A0K1W1J3_9MOLU</name>
<dbReference type="InterPro" id="IPR017853">
    <property type="entry name" value="GH"/>
</dbReference>
<dbReference type="PANTHER" id="PTHR10353:SF36">
    <property type="entry name" value="LP05116P"/>
    <property type="match status" value="1"/>
</dbReference>
<keyword evidence="2" id="KW-0378">Hydrolase</keyword>
<evidence type="ECO:0000256" key="3">
    <source>
        <dbReference type="ARBA" id="ARBA00023295"/>
    </source>
</evidence>
<evidence type="ECO:0000256" key="2">
    <source>
        <dbReference type="ARBA" id="ARBA00022801"/>
    </source>
</evidence>
<sequence length="499" mass="59245">MKKKEFIYSTSSNAFQIEGARNLHGRTDSIWDWFTKTYYKIPPINSTEREINSIEVSSDFYHKYKSDVQIMKDLGLNAFVYNMDWTRIFPKDENYINPMGIQFYDNLYKELSENGIKPIPILFHWDTPLWLEIKGGWSSKKVLVAFRNYCKTVFKYLGKYSDIWFVNDENKSFTLDGYLGDAFPPCKKDPNEFVKAIHNLNVSAAIAKEEFEKAKIEGYISKDSILGIDDDWSPPIIWNNGNDEIVNKNLMDNYNAWMRDFWIDPNILGEYPKVFWDYLKDSKLDPNIIDGELEYLKKYKLDFIGWNFYRPYFITSKKNNFDLKLLHKEPVENDFGDFSIVLPKEHKNYTKWLWPIVPEYLEVGLKAYKDKYDLPIMIIENGFGDFDDKSKDMILDYERINYLKPILKSIKECKNKDLNLIGYSMWTYCDIFSPSAGYRKDYGLVSVDFNSPIKNRKPKLSYCWYKNVIKSDCKNIDYEKDVLEKELSELLARWDIKWV</sequence>
<evidence type="ECO:0000256" key="1">
    <source>
        <dbReference type="ARBA" id="ARBA00010838"/>
    </source>
</evidence>
<dbReference type="Gene3D" id="3.20.20.80">
    <property type="entry name" value="Glycosidases"/>
    <property type="match status" value="1"/>
</dbReference>
<dbReference type="PRINTS" id="PR00131">
    <property type="entry name" value="GLHYDRLASE1"/>
</dbReference>
<protein>
    <submittedName>
        <fullName evidence="5">6-phospho-beta-glucosidase</fullName>
    </submittedName>
</protein>
<dbReference type="Pfam" id="PF00232">
    <property type="entry name" value="Glyco_hydro_1"/>
    <property type="match status" value="1"/>
</dbReference>
<dbReference type="PATRIC" id="fig|216942.3.peg.310"/>
<evidence type="ECO:0000313" key="5">
    <source>
        <dbReference type="EMBL" id="AKX33962.1"/>
    </source>
</evidence>
<evidence type="ECO:0000256" key="4">
    <source>
        <dbReference type="RuleBase" id="RU003690"/>
    </source>
</evidence>
<dbReference type="PANTHER" id="PTHR10353">
    <property type="entry name" value="GLYCOSYL HYDROLASE"/>
    <property type="match status" value="1"/>
</dbReference>
<gene>
    <name evidence="5" type="primary">bglA</name>
    <name evidence="5" type="ORF">SLITO_v1c03070</name>
</gene>
<dbReference type="InterPro" id="IPR001360">
    <property type="entry name" value="Glyco_hydro_1"/>
</dbReference>
<keyword evidence="6" id="KW-1185">Reference proteome</keyword>
<dbReference type="Proteomes" id="UP000067476">
    <property type="component" value="Chromosome"/>
</dbReference>
<comment type="similarity">
    <text evidence="1 4">Belongs to the glycosyl hydrolase 1 family.</text>
</comment>
<keyword evidence="3" id="KW-0326">Glycosidase</keyword>
<dbReference type="SUPFAM" id="SSF51445">
    <property type="entry name" value="(Trans)glycosidases"/>
    <property type="match status" value="1"/>
</dbReference>
<evidence type="ECO:0000313" key="6">
    <source>
        <dbReference type="Proteomes" id="UP000067476"/>
    </source>
</evidence>
<organism evidence="5 6">
    <name type="scientific">Spiroplasma litorale</name>
    <dbReference type="NCBI Taxonomy" id="216942"/>
    <lineage>
        <taxon>Bacteria</taxon>
        <taxon>Bacillati</taxon>
        <taxon>Mycoplasmatota</taxon>
        <taxon>Mollicutes</taxon>
        <taxon>Entomoplasmatales</taxon>
        <taxon>Spiroplasmataceae</taxon>
        <taxon>Spiroplasma</taxon>
    </lineage>
</organism>
<dbReference type="OrthoDB" id="391810at2"/>
<dbReference type="GO" id="GO:0008422">
    <property type="term" value="F:beta-glucosidase activity"/>
    <property type="evidence" value="ECO:0007669"/>
    <property type="project" value="TreeGrafter"/>
</dbReference>
<proteinExistence type="inferred from homology"/>
<dbReference type="AlphaFoldDB" id="A0A0K1W1J3"/>
<dbReference type="STRING" id="216942.SLITO_v1c03070"/>
<dbReference type="RefSeq" id="WP_075058057.1">
    <property type="nucleotide sequence ID" value="NZ_CP012357.1"/>
</dbReference>